<protein>
    <recommendedName>
        <fullName evidence="4">NADP-dependent oxidoreductase domain-containing protein</fullName>
    </recommendedName>
</protein>
<dbReference type="AlphaFoldDB" id="S8FKR9"/>
<dbReference type="PANTHER" id="PTHR43364:SF2">
    <property type="entry name" value="ARYL-ALCOHOL DEHYDROGENASE AAD10-RELATED"/>
    <property type="match status" value="1"/>
</dbReference>
<gene>
    <name evidence="5" type="ORF">FOMPIDRAFT_141809</name>
</gene>
<evidence type="ECO:0000313" key="6">
    <source>
        <dbReference type="Proteomes" id="UP000015241"/>
    </source>
</evidence>
<evidence type="ECO:0000256" key="3">
    <source>
        <dbReference type="SAM" id="MobiDB-lite"/>
    </source>
</evidence>
<proteinExistence type="inferred from homology"/>
<dbReference type="Gene3D" id="3.20.20.100">
    <property type="entry name" value="NADP-dependent oxidoreductase domain"/>
    <property type="match status" value="1"/>
</dbReference>
<keyword evidence="6" id="KW-1185">Reference proteome</keyword>
<feature type="compositionally biased region" description="Low complexity" evidence="3">
    <location>
        <begin position="391"/>
        <end position="435"/>
    </location>
</feature>
<dbReference type="HOGENOM" id="CLU_023205_2_2_1"/>
<evidence type="ECO:0000256" key="1">
    <source>
        <dbReference type="ARBA" id="ARBA00023002"/>
    </source>
</evidence>
<accession>S8FKR9</accession>
<evidence type="ECO:0000256" key="2">
    <source>
        <dbReference type="ARBA" id="ARBA00038157"/>
    </source>
</evidence>
<dbReference type="eggNOG" id="KOG1575">
    <property type="taxonomic scope" value="Eukaryota"/>
</dbReference>
<dbReference type="InterPro" id="IPR050523">
    <property type="entry name" value="AKR_Detox_Biosynth"/>
</dbReference>
<feature type="domain" description="NADP-dependent oxidoreductase" evidence="4">
    <location>
        <begin position="35"/>
        <end position="345"/>
    </location>
</feature>
<keyword evidence="1" id="KW-0560">Oxidoreductase</keyword>
<dbReference type="OrthoDB" id="48988at2759"/>
<dbReference type="Pfam" id="PF00248">
    <property type="entry name" value="Aldo_ket_red"/>
    <property type="match status" value="1"/>
</dbReference>
<comment type="similarity">
    <text evidence="2">Belongs to the aldo/keto reductase family. Aldo/keto reductase 2 subfamily.</text>
</comment>
<reference evidence="5 6" key="1">
    <citation type="journal article" date="2012" name="Science">
        <title>The Paleozoic origin of enzymatic lignin decomposition reconstructed from 31 fungal genomes.</title>
        <authorList>
            <person name="Floudas D."/>
            <person name="Binder M."/>
            <person name="Riley R."/>
            <person name="Barry K."/>
            <person name="Blanchette R.A."/>
            <person name="Henrissat B."/>
            <person name="Martinez A.T."/>
            <person name="Otillar R."/>
            <person name="Spatafora J.W."/>
            <person name="Yadav J.S."/>
            <person name="Aerts A."/>
            <person name="Benoit I."/>
            <person name="Boyd A."/>
            <person name="Carlson A."/>
            <person name="Copeland A."/>
            <person name="Coutinho P.M."/>
            <person name="de Vries R.P."/>
            <person name="Ferreira P."/>
            <person name="Findley K."/>
            <person name="Foster B."/>
            <person name="Gaskell J."/>
            <person name="Glotzer D."/>
            <person name="Gorecki P."/>
            <person name="Heitman J."/>
            <person name="Hesse C."/>
            <person name="Hori C."/>
            <person name="Igarashi K."/>
            <person name="Jurgens J.A."/>
            <person name="Kallen N."/>
            <person name="Kersten P."/>
            <person name="Kohler A."/>
            <person name="Kuees U."/>
            <person name="Kumar T.K.A."/>
            <person name="Kuo A."/>
            <person name="LaButti K."/>
            <person name="Larrondo L.F."/>
            <person name="Lindquist E."/>
            <person name="Ling A."/>
            <person name="Lombard V."/>
            <person name="Lucas S."/>
            <person name="Lundell T."/>
            <person name="Martin R."/>
            <person name="McLaughlin D.J."/>
            <person name="Morgenstern I."/>
            <person name="Morin E."/>
            <person name="Murat C."/>
            <person name="Nagy L.G."/>
            <person name="Nolan M."/>
            <person name="Ohm R.A."/>
            <person name="Patyshakuliyeva A."/>
            <person name="Rokas A."/>
            <person name="Ruiz-Duenas F.J."/>
            <person name="Sabat G."/>
            <person name="Salamov A."/>
            <person name="Samejima M."/>
            <person name="Schmutz J."/>
            <person name="Slot J.C."/>
            <person name="St John F."/>
            <person name="Stenlid J."/>
            <person name="Sun H."/>
            <person name="Sun S."/>
            <person name="Syed K."/>
            <person name="Tsang A."/>
            <person name="Wiebenga A."/>
            <person name="Young D."/>
            <person name="Pisabarro A."/>
            <person name="Eastwood D.C."/>
            <person name="Martin F."/>
            <person name="Cullen D."/>
            <person name="Grigoriev I.V."/>
            <person name="Hibbett D.S."/>
        </authorList>
    </citation>
    <scope>NUCLEOTIDE SEQUENCE</scope>
    <source>
        <strain evidence="6">FP-58527</strain>
    </source>
</reference>
<organism evidence="5 6">
    <name type="scientific">Fomitopsis schrenkii</name>
    <name type="common">Brown rot fungus</name>
    <dbReference type="NCBI Taxonomy" id="2126942"/>
    <lineage>
        <taxon>Eukaryota</taxon>
        <taxon>Fungi</taxon>
        <taxon>Dikarya</taxon>
        <taxon>Basidiomycota</taxon>
        <taxon>Agaricomycotina</taxon>
        <taxon>Agaricomycetes</taxon>
        <taxon>Polyporales</taxon>
        <taxon>Fomitopsis</taxon>
    </lineage>
</organism>
<dbReference type="SUPFAM" id="SSF51430">
    <property type="entry name" value="NAD(P)-linked oxidoreductase"/>
    <property type="match status" value="1"/>
</dbReference>
<dbReference type="InterPro" id="IPR036812">
    <property type="entry name" value="NAD(P)_OxRdtase_dom_sf"/>
</dbReference>
<dbReference type="GO" id="GO:0016491">
    <property type="term" value="F:oxidoreductase activity"/>
    <property type="evidence" value="ECO:0007669"/>
    <property type="project" value="UniProtKB-KW"/>
</dbReference>
<evidence type="ECO:0000313" key="5">
    <source>
        <dbReference type="EMBL" id="EPT01976.1"/>
    </source>
</evidence>
<evidence type="ECO:0000259" key="4">
    <source>
        <dbReference type="Pfam" id="PF00248"/>
    </source>
</evidence>
<dbReference type="Proteomes" id="UP000015241">
    <property type="component" value="Unassembled WGS sequence"/>
</dbReference>
<dbReference type="EMBL" id="KE504138">
    <property type="protein sequence ID" value="EPT01976.1"/>
    <property type="molecule type" value="Genomic_DNA"/>
</dbReference>
<sequence length="446" mass="48862">MSEGYKLWFSCQNQPATPLARHRPLAPLAGVHVSPIAFGGMSLGTAWAPITGATTKDEAFKLLDAYYEAGGNFIDTANMYHDGQSEQYIGEWIESRGVREQIVLATKYTCNYKRGQKVPQQSQYAGNNMKSLHNSLEASLKQLRTSYVDILYVHFWDWTCGVEEVMNGLHNLVINGKVLYLGISDTPAWVVAKANTYARCMGKTPFCIYQGLWNIMQRDLERDIIPMARAEGMAIAPWSVLASGKIRTDEEEERRLLSGEKGRGEILARDDWKRTPEQRRVCKALEKVAAEVGASNIAVVAIAYVMQKTPYVFPVIGGRKVEQLKSNLEALEIALSPEQIAYLESESPFDPGFPHTMCGNGSEDIPMQSSAGFFDRWPAQQSLRPHKPLKAANGTNGTARTNGTNGVTHANGTNGAAHANGTHGAAHANGTKGTNGVNGSNSLSRR</sequence>
<dbReference type="STRING" id="743788.S8FKR9"/>
<name>S8FKR9_FOMSC</name>
<feature type="region of interest" description="Disordered" evidence="3">
    <location>
        <begin position="387"/>
        <end position="446"/>
    </location>
</feature>
<dbReference type="PANTHER" id="PTHR43364">
    <property type="entry name" value="NADH-SPECIFIC METHYLGLYOXAL REDUCTASE-RELATED"/>
    <property type="match status" value="1"/>
</dbReference>
<feature type="compositionally biased region" description="Polar residues" evidence="3">
    <location>
        <begin position="437"/>
        <end position="446"/>
    </location>
</feature>
<dbReference type="InParanoid" id="S8FKR9"/>
<dbReference type="InterPro" id="IPR023210">
    <property type="entry name" value="NADP_OxRdtase_dom"/>
</dbReference>